<protein>
    <recommendedName>
        <fullName evidence="4">DUF5666 domain-containing protein</fullName>
    </recommendedName>
</protein>
<feature type="chain" id="PRO_5029895493" description="DUF5666 domain-containing protein" evidence="1">
    <location>
        <begin position="20"/>
        <end position="121"/>
    </location>
</feature>
<dbReference type="EMBL" id="CP049056">
    <property type="protein sequence ID" value="QIE54555.1"/>
    <property type="molecule type" value="Genomic_DNA"/>
</dbReference>
<dbReference type="Proteomes" id="UP000503336">
    <property type="component" value="Chromosome"/>
</dbReference>
<dbReference type="RefSeq" id="WP_165094977.1">
    <property type="nucleotide sequence ID" value="NZ_CP049056.1"/>
</dbReference>
<evidence type="ECO:0000313" key="2">
    <source>
        <dbReference type="EMBL" id="QIE54555.1"/>
    </source>
</evidence>
<evidence type="ECO:0008006" key="4">
    <source>
        <dbReference type="Google" id="ProtNLM"/>
    </source>
</evidence>
<reference evidence="2 3" key="1">
    <citation type="submission" date="2020-02" db="EMBL/GenBank/DDBJ databases">
        <title>complete genome sequence of Rhodobacteraceae bacterium.</title>
        <authorList>
            <person name="Park J."/>
            <person name="Kim Y.-S."/>
            <person name="Kim K.-H."/>
        </authorList>
    </citation>
    <scope>NUCLEOTIDE SEQUENCE [LARGE SCALE GENOMIC DNA]</scope>
    <source>
        <strain evidence="2 3">RR4-56</strain>
    </source>
</reference>
<feature type="signal peptide" evidence="1">
    <location>
        <begin position="1"/>
        <end position="19"/>
    </location>
</feature>
<organism evidence="2 3">
    <name type="scientific">Pikeienuella piscinae</name>
    <dbReference type="NCBI Taxonomy" id="2748098"/>
    <lineage>
        <taxon>Bacteria</taxon>
        <taxon>Pseudomonadati</taxon>
        <taxon>Pseudomonadota</taxon>
        <taxon>Alphaproteobacteria</taxon>
        <taxon>Rhodobacterales</taxon>
        <taxon>Paracoccaceae</taxon>
        <taxon>Pikeienuella</taxon>
    </lineage>
</organism>
<evidence type="ECO:0000313" key="3">
    <source>
        <dbReference type="Proteomes" id="UP000503336"/>
    </source>
</evidence>
<sequence>MRLKLIAAAFTAFAFSAVAALAHHGWSWTSGGNIELTGVVETVNLGMPHGVVTVNAEGEVWTVEVGQPWRNERAGLTEGDLAPGVEIRAVGEPAADPSARLMKAERLFIGDREYPLYPERD</sequence>
<dbReference type="InterPro" id="IPR046150">
    <property type="entry name" value="DUF6152"/>
</dbReference>
<keyword evidence="3" id="KW-1185">Reference proteome</keyword>
<dbReference type="Pfam" id="PF19649">
    <property type="entry name" value="DUF6152"/>
    <property type="match status" value="1"/>
</dbReference>
<dbReference type="KEGG" id="hdh:G5B40_03350"/>
<proteinExistence type="predicted"/>
<keyword evidence="1" id="KW-0732">Signal</keyword>
<evidence type="ECO:0000256" key="1">
    <source>
        <dbReference type="SAM" id="SignalP"/>
    </source>
</evidence>
<accession>A0A7L5BSZ5</accession>
<dbReference type="AlphaFoldDB" id="A0A7L5BSZ5"/>
<name>A0A7L5BSZ5_9RHOB</name>
<gene>
    <name evidence="2" type="ORF">G5B40_03350</name>
</gene>